<reference evidence="3" key="1">
    <citation type="submission" date="2021-02" db="EMBL/GenBank/DDBJ databases">
        <authorList>
            <person name="Nowell W R."/>
        </authorList>
    </citation>
    <scope>NUCLEOTIDE SEQUENCE</scope>
</reference>
<feature type="compositionally biased region" description="Acidic residues" evidence="1">
    <location>
        <begin position="54"/>
        <end position="63"/>
    </location>
</feature>
<feature type="region of interest" description="Disordered" evidence="1">
    <location>
        <begin position="1"/>
        <end position="63"/>
    </location>
</feature>
<evidence type="ECO:0000313" key="2">
    <source>
        <dbReference type="EMBL" id="CAF5120730.1"/>
    </source>
</evidence>
<feature type="compositionally biased region" description="Low complexity" evidence="1">
    <location>
        <begin position="11"/>
        <end position="22"/>
    </location>
</feature>
<comment type="caution">
    <text evidence="3">The sequence shown here is derived from an EMBL/GenBank/DDBJ whole genome shotgun (WGS) entry which is preliminary data.</text>
</comment>
<accession>A0A822FYS2</accession>
<feature type="non-terminal residue" evidence="3">
    <location>
        <position position="63"/>
    </location>
</feature>
<name>A0A822FYS2_9BILA</name>
<dbReference type="EMBL" id="CAJOBR010079917">
    <property type="protein sequence ID" value="CAF5120730.1"/>
    <property type="molecule type" value="Genomic_DNA"/>
</dbReference>
<proteinExistence type="predicted"/>
<organism evidence="3 4">
    <name type="scientific">Rotaria socialis</name>
    <dbReference type="NCBI Taxonomy" id="392032"/>
    <lineage>
        <taxon>Eukaryota</taxon>
        <taxon>Metazoa</taxon>
        <taxon>Spiralia</taxon>
        <taxon>Gnathifera</taxon>
        <taxon>Rotifera</taxon>
        <taxon>Eurotatoria</taxon>
        <taxon>Bdelloidea</taxon>
        <taxon>Philodinida</taxon>
        <taxon>Philodinidae</taxon>
        <taxon>Rotaria</taxon>
    </lineage>
</organism>
<evidence type="ECO:0000256" key="1">
    <source>
        <dbReference type="SAM" id="MobiDB-lite"/>
    </source>
</evidence>
<gene>
    <name evidence="2" type="ORF">QYT958_LOCUS46036</name>
    <name evidence="3" type="ORF">QYT958_LOCUS46933</name>
</gene>
<evidence type="ECO:0000313" key="3">
    <source>
        <dbReference type="EMBL" id="CAF5132370.1"/>
    </source>
</evidence>
<protein>
    <submittedName>
        <fullName evidence="3">Uncharacterized protein</fullName>
    </submittedName>
</protein>
<sequence>CDHEIQTLRLQPVQQEQTVPVPSSHNLDSPVAESRKSSVPKSDKDVQSPKQEIFDNDEEKEAD</sequence>
<dbReference type="AlphaFoldDB" id="A0A822FYS2"/>
<dbReference type="Proteomes" id="UP000663848">
    <property type="component" value="Unassembled WGS sequence"/>
</dbReference>
<evidence type="ECO:0000313" key="4">
    <source>
        <dbReference type="Proteomes" id="UP000663848"/>
    </source>
</evidence>
<feature type="compositionally biased region" description="Basic and acidic residues" evidence="1">
    <location>
        <begin position="33"/>
        <end position="47"/>
    </location>
</feature>
<dbReference type="EMBL" id="CAJOBR010085723">
    <property type="protein sequence ID" value="CAF5132370.1"/>
    <property type="molecule type" value="Genomic_DNA"/>
</dbReference>
<feature type="non-terminal residue" evidence="3">
    <location>
        <position position="1"/>
    </location>
</feature>